<keyword evidence="2" id="KW-1185">Reference proteome</keyword>
<protein>
    <submittedName>
        <fullName evidence="1">Uncharacterized protein</fullName>
    </submittedName>
</protein>
<evidence type="ECO:0000313" key="1">
    <source>
        <dbReference type="EMBL" id="KAF6035494.1"/>
    </source>
</evidence>
<sequence length="134" mass="14579">MLLTTLLEHLIELSRRGEITSLSTCYYDVEPGSNAAYGTAALQKSSYNGDIDNVFTVLAAGETTPKQEKEDEEIRHDGTLQLADSVSVTLRKGVVTLLQYRGKDKSQTSSESETTLNTCKPVSVNVDIFTGSTN</sequence>
<dbReference type="AlphaFoldDB" id="A0A7J7KC20"/>
<dbReference type="EMBL" id="VXIV02000871">
    <property type="protein sequence ID" value="KAF6035494.1"/>
    <property type="molecule type" value="Genomic_DNA"/>
</dbReference>
<organism evidence="1 2">
    <name type="scientific">Bugula neritina</name>
    <name type="common">Brown bryozoan</name>
    <name type="synonym">Sertularia neritina</name>
    <dbReference type="NCBI Taxonomy" id="10212"/>
    <lineage>
        <taxon>Eukaryota</taxon>
        <taxon>Metazoa</taxon>
        <taxon>Spiralia</taxon>
        <taxon>Lophotrochozoa</taxon>
        <taxon>Bryozoa</taxon>
        <taxon>Gymnolaemata</taxon>
        <taxon>Cheilostomatida</taxon>
        <taxon>Flustrina</taxon>
        <taxon>Buguloidea</taxon>
        <taxon>Bugulidae</taxon>
        <taxon>Bugula</taxon>
    </lineage>
</organism>
<reference evidence="1" key="1">
    <citation type="submission" date="2020-06" db="EMBL/GenBank/DDBJ databases">
        <title>Draft genome of Bugula neritina, a colonial animal packing powerful symbionts and potential medicines.</title>
        <authorList>
            <person name="Rayko M."/>
        </authorList>
    </citation>
    <scope>NUCLEOTIDE SEQUENCE [LARGE SCALE GENOMIC DNA]</scope>
    <source>
        <strain evidence="1">Kwan_BN1</strain>
    </source>
</reference>
<gene>
    <name evidence="1" type="ORF">EB796_006212</name>
</gene>
<accession>A0A7J7KC20</accession>
<dbReference type="Proteomes" id="UP000593567">
    <property type="component" value="Unassembled WGS sequence"/>
</dbReference>
<proteinExistence type="predicted"/>
<evidence type="ECO:0000313" key="2">
    <source>
        <dbReference type="Proteomes" id="UP000593567"/>
    </source>
</evidence>
<comment type="caution">
    <text evidence="1">The sequence shown here is derived from an EMBL/GenBank/DDBJ whole genome shotgun (WGS) entry which is preliminary data.</text>
</comment>
<name>A0A7J7KC20_BUGNE</name>